<comment type="catalytic activity">
    <reaction evidence="14 15">
        <text>FMN + ATP + H(+) = FAD + diphosphate</text>
        <dbReference type="Rhea" id="RHEA:17237"/>
        <dbReference type="ChEBI" id="CHEBI:15378"/>
        <dbReference type="ChEBI" id="CHEBI:30616"/>
        <dbReference type="ChEBI" id="CHEBI:33019"/>
        <dbReference type="ChEBI" id="CHEBI:57692"/>
        <dbReference type="ChEBI" id="CHEBI:58210"/>
        <dbReference type="EC" id="2.7.7.2"/>
    </reaction>
</comment>
<keyword evidence="10 15" id="KW-0274">FAD</keyword>
<keyword evidence="7 15" id="KW-0548">Nucleotidyltransferase</keyword>
<keyword evidence="12" id="KW-0511">Multifunctional enzyme</keyword>
<dbReference type="EMBL" id="CP017415">
    <property type="protein sequence ID" value="AOU99354.1"/>
    <property type="molecule type" value="Genomic_DNA"/>
</dbReference>
<evidence type="ECO:0000256" key="6">
    <source>
        <dbReference type="ARBA" id="ARBA00022679"/>
    </source>
</evidence>
<comment type="pathway">
    <text evidence="3 15">Cofactor biosynthesis; FMN biosynthesis; FMN from riboflavin (ATP route): step 1/1.</text>
</comment>
<dbReference type="Gene3D" id="2.40.30.30">
    <property type="entry name" value="Riboflavin kinase-like"/>
    <property type="match status" value="1"/>
</dbReference>
<dbReference type="PANTHER" id="PTHR22749:SF6">
    <property type="entry name" value="RIBOFLAVIN KINASE"/>
    <property type="match status" value="1"/>
</dbReference>
<dbReference type="GO" id="GO:0009231">
    <property type="term" value="P:riboflavin biosynthetic process"/>
    <property type="evidence" value="ECO:0007669"/>
    <property type="project" value="InterPro"/>
</dbReference>
<dbReference type="SUPFAM" id="SSF52374">
    <property type="entry name" value="Nucleotidylyl transferase"/>
    <property type="match status" value="1"/>
</dbReference>
<evidence type="ECO:0000256" key="10">
    <source>
        <dbReference type="ARBA" id="ARBA00022827"/>
    </source>
</evidence>
<keyword evidence="6 15" id="KW-0808">Transferase</keyword>
<dbReference type="InterPro" id="IPR023468">
    <property type="entry name" value="Riboflavin_kinase"/>
</dbReference>
<organism evidence="17 18">
    <name type="scientific">Acidihalobacter yilgarnensis</name>
    <dbReference type="NCBI Taxonomy" id="2819280"/>
    <lineage>
        <taxon>Bacteria</taxon>
        <taxon>Pseudomonadati</taxon>
        <taxon>Pseudomonadota</taxon>
        <taxon>Gammaproteobacteria</taxon>
        <taxon>Chromatiales</taxon>
        <taxon>Ectothiorhodospiraceae</taxon>
        <taxon>Acidihalobacter</taxon>
    </lineage>
</organism>
<feature type="domain" description="Riboflavin kinase" evidence="16">
    <location>
        <begin position="183"/>
        <end position="307"/>
    </location>
</feature>
<sequence>MELIRGEHNLRPQHRGCVATIGNFDGVHLGHQAILDQLRHEAAVRGLPSLVITFEPLPHEFFRGASAPARLTGLRERLRQFALHGIDRVLLLRFDQHLADLEANRFVERILVERLGIRAMLVGDDFRFGRDRAGDFASLRQAGEDHVFEVIRRETYDLGGERVSSTRIRQALAASDLDTARELLGRPYTLSGRVRHGDARGRTIGFPTANIALPTGHSPLRGVFAVTVTSEEGLSANGVANIGTRPTVDGLHALLEVHVLAFDGNLYHQHLCVALQRKIRDEQRFESLDALVHQIRRDASLAEALLAQTS</sequence>
<dbReference type="EC" id="2.7.7.2" evidence="15"/>
<gene>
    <name evidence="17" type="ORF">BI364_16720</name>
</gene>
<comment type="catalytic activity">
    <reaction evidence="13 15">
        <text>riboflavin + ATP = FMN + ADP + H(+)</text>
        <dbReference type="Rhea" id="RHEA:14357"/>
        <dbReference type="ChEBI" id="CHEBI:15378"/>
        <dbReference type="ChEBI" id="CHEBI:30616"/>
        <dbReference type="ChEBI" id="CHEBI:57986"/>
        <dbReference type="ChEBI" id="CHEBI:58210"/>
        <dbReference type="ChEBI" id="CHEBI:456216"/>
        <dbReference type="EC" id="2.7.1.26"/>
    </reaction>
</comment>
<evidence type="ECO:0000256" key="3">
    <source>
        <dbReference type="ARBA" id="ARBA00005201"/>
    </source>
</evidence>
<dbReference type="SUPFAM" id="SSF82114">
    <property type="entry name" value="Riboflavin kinase-like"/>
    <property type="match status" value="1"/>
</dbReference>
<dbReference type="FunFam" id="3.40.50.620:FF:000021">
    <property type="entry name" value="Riboflavin biosynthesis protein"/>
    <property type="match status" value="1"/>
</dbReference>
<dbReference type="Pfam" id="PF06574">
    <property type="entry name" value="FAD_syn"/>
    <property type="match status" value="1"/>
</dbReference>
<dbReference type="AlphaFoldDB" id="A0A1D8ISN2"/>
<dbReference type="NCBIfam" id="NF004159">
    <property type="entry name" value="PRK05627.1-2"/>
    <property type="match status" value="1"/>
</dbReference>
<proteinExistence type="inferred from homology"/>
<dbReference type="SMART" id="SM00904">
    <property type="entry name" value="Flavokinase"/>
    <property type="match status" value="1"/>
</dbReference>
<dbReference type="Pfam" id="PF01687">
    <property type="entry name" value="Flavokinase"/>
    <property type="match status" value="1"/>
</dbReference>
<keyword evidence="8 15" id="KW-0547">Nucleotide-binding</keyword>
<evidence type="ECO:0000256" key="7">
    <source>
        <dbReference type="ARBA" id="ARBA00022695"/>
    </source>
</evidence>
<keyword evidence="5 15" id="KW-0288">FMN</keyword>
<dbReference type="EC" id="2.7.1.26" evidence="15"/>
<dbReference type="KEGG" id="aprs:BI364_16720"/>
<dbReference type="GO" id="GO:0005524">
    <property type="term" value="F:ATP binding"/>
    <property type="evidence" value="ECO:0007669"/>
    <property type="project" value="UniProtKB-UniRule"/>
</dbReference>
<dbReference type="PIRSF" id="PIRSF004491">
    <property type="entry name" value="FAD_Synth"/>
    <property type="match status" value="1"/>
</dbReference>
<dbReference type="GO" id="GO:0009398">
    <property type="term" value="P:FMN biosynthetic process"/>
    <property type="evidence" value="ECO:0007669"/>
    <property type="project" value="UniProtKB-UniRule"/>
</dbReference>
<dbReference type="InterPro" id="IPR015865">
    <property type="entry name" value="Riboflavin_kinase_bac/euk"/>
</dbReference>
<evidence type="ECO:0000256" key="9">
    <source>
        <dbReference type="ARBA" id="ARBA00022777"/>
    </source>
</evidence>
<dbReference type="InterPro" id="IPR014729">
    <property type="entry name" value="Rossmann-like_a/b/a_fold"/>
</dbReference>
<dbReference type="CDD" id="cd02064">
    <property type="entry name" value="FAD_synthetase_N"/>
    <property type="match status" value="1"/>
</dbReference>
<dbReference type="Gene3D" id="3.40.50.620">
    <property type="entry name" value="HUPs"/>
    <property type="match status" value="1"/>
</dbReference>
<dbReference type="UniPathway" id="UPA00276">
    <property type="reaction ID" value="UER00406"/>
</dbReference>
<keyword evidence="9 15" id="KW-0418">Kinase</keyword>
<protein>
    <recommendedName>
        <fullName evidence="15">Riboflavin biosynthesis protein</fullName>
    </recommendedName>
    <domain>
        <recommendedName>
            <fullName evidence="15">Riboflavin kinase</fullName>
            <ecNumber evidence="15">2.7.1.26</ecNumber>
        </recommendedName>
        <alternativeName>
            <fullName evidence="15">Flavokinase</fullName>
        </alternativeName>
    </domain>
    <domain>
        <recommendedName>
            <fullName evidence="15">FMN adenylyltransferase</fullName>
            <ecNumber evidence="15">2.7.7.2</ecNumber>
        </recommendedName>
        <alternativeName>
            <fullName evidence="15">FAD pyrophosphorylase</fullName>
        </alternativeName>
        <alternativeName>
            <fullName evidence="15">FAD synthase</fullName>
        </alternativeName>
    </domain>
</protein>
<evidence type="ECO:0000256" key="8">
    <source>
        <dbReference type="ARBA" id="ARBA00022741"/>
    </source>
</evidence>
<accession>A0A1D8ISN2</accession>
<dbReference type="UniPathway" id="UPA00277">
    <property type="reaction ID" value="UER00407"/>
</dbReference>
<evidence type="ECO:0000313" key="18">
    <source>
        <dbReference type="Proteomes" id="UP000095401"/>
    </source>
</evidence>
<evidence type="ECO:0000256" key="2">
    <source>
        <dbReference type="ARBA" id="ARBA00004726"/>
    </source>
</evidence>
<comment type="similarity">
    <text evidence="15">Belongs to the ribF family.</text>
</comment>
<evidence type="ECO:0000259" key="16">
    <source>
        <dbReference type="SMART" id="SM00904"/>
    </source>
</evidence>
<dbReference type="Proteomes" id="UP000095401">
    <property type="component" value="Chromosome"/>
</dbReference>
<comment type="pathway">
    <text evidence="2 15">Cofactor biosynthesis; FAD biosynthesis; FAD from FMN: step 1/1.</text>
</comment>
<evidence type="ECO:0000256" key="13">
    <source>
        <dbReference type="ARBA" id="ARBA00047880"/>
    </source>
</evidence>
<dbReference type="GO" id="GO:0008531">
    <property type="term" value="F:riboflavin kinase activity"/>
    <property type="evidence" value="ECO:0007669"/>
    <property type="project" value="UniProtKB-UniRule"/>
</dbReference>
<evidence type="ECO:0000256" key="12">
    <source>
        <dbReference type="ARBA" id="ARBA00023268"/>
    </source>
</evidence>
<dbReference type="NCBIfam" id="NF004163">
    <property type="entry name" value="PRK05627.1-6"/>
    <property type="match status" value="1"/>
</dbReference>
<dbReference type="PANTHER" id="PTHR22749">
    <property type="entry name" value="RIBOFLAVIN KINASE/FMN ADENYLYLTRANSFERASE"/>
    <property type="match status" value="1"/>
</dbReference>
<dbReference type="InterPro" id="IPR023465">
    <property type="entry name" value="Riboflavin_kinase_dom_sf"/>
</dbReference>
<evidence type="ECO:0000313" key="17">
    <source>
        <dbReference type="EMBL" id="AOU99354.1"/>
    </source>
</evidence>
<keyword evidence="18" id="KW-1185">Reference proteome</keyword>
<evidence type="ECO:0000256" key="4">
    <source>
        <dbReference type="ARBA" id="ARBA00022630"/>
    </source>
</evidence>
<evidence type="ECO:0000256" key="1">
    <source>
        <dbReference type="ARBA" id="ARBA00002121"/>
    </source>
</evidence>
<evidence type="ECO:0000256" key="15">
    <source>
        <dbReference type="PIRNR" id="PIRNR004491"/>
    </source>
</evidence>
<dbReference type="NCBIfam" id="TIGR00083">
    <property type="entry name" value="ribF"/>
    <property type="match status" value="1"/>
</dbReference>
<keyword evidence="11 15" id="KW-0067">ATP-binding</keyword>
<evidence type="ECO:0000256" key="5">
    <source>
        <dbReference type="ARBA" id="ARBA00022643"/>
    </source>
</evidence>
<dbReference type="InterPro" id="IPR002606">
    <property type="entry name" value="Riboflavin_kinase_bac"/>
</dbReference>
<dbReference type="RefSeq" id="WP_070079703.1">
    <property type="nucleotide sequence ID" value="NZ_CP017415.1"/>
</dbReference>
<name>A0A1D8ISN2_9GAMM</name>
<reference evidence="18" key="1">
    <citation type="submission" date="2016-09" db="EMBL/GenBank/DDBJ databases">
        <title>Acidihalobacter prosperus F5.</title>
        <authorList>
            <person name="Khaleque H.N."/>
            <person name="Ramsay J.P."/>
            <person name="Kaksonen A.H."/>
            <person name="Boxall N.J."/>
            <person name="Watkin E.L.J."/>
        </authorList>
    </citation>
    <scope>NUCLEOTIDE SEQUENCE [LARGE SCALE GENOMIC DNA]</scope>
    <source>
        <strain evidence="18">F5</strain>
    </source>
</reference>
<keyword evidence="4 15" id="KW-0285">Flavoprotein</keyword>
<dbReference type="InterPro" id="IPR015864">
    <property type="entry name" value="FAD_synthase"/>
</dbReference>
<dbReference type="GO" id="GO:0006747">
    <property type="term" value="P:FAD biosynthetic process"/>
    <property type="evidence" value="ECO:0007669"/>
    <property type="project" value="UniProtKB-UniRule"/>
</dbReference>
<evidence type="ECO:0000256" key="11">
    <source>
        <dbReference type="ARBA" id="ARBA00022840"/>
    </source>
</evidence>
<evidence type="ECO:0000256" key="14">
    <source>
        <dbReference type="ARBA" id="ARBA00049494"/>
    </source>
</evidence>
<comment type="function">
    <text evidence="1">Catalyzes the phosphorylation of riboflavin to FMN followed by the adenylation of FMN to FAD.</text>
</comment>
<dbReference type="NCBIfam" id="NF004160">
    <property type="entry name" value="PRK05627.1-3"/>
    <property type="match status" value="1"/>
</dbReference>
<dbReference type="GO" id="GO:0003919">
    <property type="term" value="F:FMN adenylyltransferase activity"/>
    <property type="evidence" value="ECO:0007669"/>
    <property type="project" value="UniProtKB-UniRule"/>
</dbReference>